<gene>
    <name evidence="1" type="ORF">ACFQZX_17820</name>
</gene>
<dbReference type="EMBL" id="JBHTHZ010000014">
    <property type="protein sequence ID" value="MFD0795485.1"/>
    <property type="molecule type" value="Genomic_DNA"/>
</dbReference>
<proteinExistence type="predicted"/>
<reference evidence="2" key="1">
    <citation type="journal article" date="2019" name="Int. J. Syst. Evol. Microbiol.">
        <title>The Global Catalogue of Microorganisms (GCM) 10K type strain sequencing project: providing services to taxonomists for standard genome sequencing and annotation.</title>
        <authorList>
            <consortium name="The Broad Institute Genomics Platform"/>
            <consortium name="The Broad Institute Genome Sequencing Center for Infectious Disease"/>
            <person name="Wu L."/>
            <person name="Ma J."/>
        </authorList>
    </citation>
    <scope>NUCLEOTIDE SEQUENCE [LARGE SCALE GENOMIC DNA]</scope>
    <source>
        <strain evidence="2">CCUG 61484</strain>
    </source>
</reference>
<evidence type="ECO:0000313" key="2">
    <source>
        <dbReference type="Proteomes" id="UP001597010"/>
    </source>
</evidence>
<name>A0ABW3AX53_9SPHI</name>
<protein>
    <recommendedName>
        <fullName evidence="3">HTH tetR-type domain-containing protein</fullName>
    </recommendedName>
</protein>
<dbReference type="RefSeq" id="WP_377117931.1">
    <property type="nucleotide sequence ID" value="NZ_JBHTHZ010000014.1"/>
</dbReference>
<evidence type="ECO:0008006" key="3">
    <source>
        <dbReference type="Google" id="ProtNLM"/>
    </source>
</evidence>
<comment type="caution">
    <text evidence="1">The sequence shown here is derived from an EMBL/GenBank/DDBJ whole genome shotgun (WGS) entry which is preliminary data.</text>
</comment>
<evidence type="ECO:0000313" key="1">
    <source>
        <dbReference type="EMBL" id="MFD0795485.1"/>
    </source>
</evidence>
<dbReference type="Proteomes" id="UP001597010">
    <property type="component" value="Unassembled WGS sequence"/>
</dbReference>
<accession>A0ABW3AX53</accession>
<organism evidence="1 2">
    <name type="scientific">Mucilaginibacter litoreus</name>
    <dbReference type="NCBI Taxonomy" id="1048221"/>
    <lineage>
        <taxon>Bacteria</taxon>
        <taxon>Pseudomonadati</taxon>
        <taxon>Bacteroidota</taxon>
        <taxon>Sphingobacteriia</taxon>
        <taxon>Sphingobacteriales</taxon>
        <taxon>Sphingobacteriaceae</taxon>
        <taxon>Mucilaginibacter</taxon>
    </lineage>
</organism>
<sequence length="88" mass="10377">MDTQDSHPKIDFKEFQKVSERFFSAMDQIVAQHGYEKLTPLNVSNQAKLPEESIQRYFNSFEMLCKMYDHYVVLNQQLRLASGQTKLD</sequence>
<keyword evidence="2" id="KW-1185">Reference proteome</keyword>